<evidence type="ECO:0000256" key="6">
    <source>
        <dbReference type="SAM" id="MobiDB-lite"/>
    </source>
</evidence>
<dbReference type="Gene3D" id="3.40.50.12230">
    <property type="match status" value="1"/>
</dbReference>
<dbReference type="InterPro" id="IPR044135">
    <property type="entry name" value="Met-tRNA-FMT_C"/>
</dbReference>
<dbReference type="InterPro" id="IPR041711">
    <property type="entry name" value="Met-tRNA-FMT_N"/>
</dbReference>
<comment type="similarity">
    <text evidence="1 5">Belongs to the Fmt family.</text>
</comment>
<comment type="caution">
    <text evidence="9">The sequence shown here is derived from an EMBL/GenBank/DDBJ whole genome shotgun (WGS) entry which is preliminary data.</text>
</comment>
<dbReference type="HAMAP" id="MF_00182">
    <property type="entry name" value="Formyl_trans"/>
    <property type="match status" value="1"/>
</dbReference>
<protein>
    <recommendedName>
        <fullName evidence="2 5">Methionyl-tRNA formyltransferase</fullName>
        <ecNumber evidence="2 5">2.1.2.9</ecNumber>
    </recommendedName>
</protein>
<dbReference type="CDD" id="cd08646">
    <property type="entry name" value="FMT_core_Met-tRNA-FMT_N"/>
    <property type="match status" value="1"/>
</dbReference>
<evidence type="ECO:0000256" key="2">
    <source>
        <dbReference type="ARBA" id="ARBA00012261"/>
    </source>
</evidence>
<dbReference type="Pfam" id="PF02911">
    <property type="entry name" value="Formyl_trans_C"/>
    <property type="match status" value="1"/>
</dbReference>
<comment type="function">
    <text evidence="5">Attaches a formyl group to the free amino group of methionyl-tRNA(fMet). The formyl group appears to play a dual role in the initiator identity of N-formylmethionyl-tRNA by promoting its recognition by IF2 and preventing the misappropriation of this tRNA by the elongation apparatus.</text>
</comment>
<dbReference type="PROSITE" id="PS00373">
    <property type="entry name" value="GART"/>
    <property type="match status" value="1"/>
</dbReference>
<keyword evidence="10" id="KW-1185">Reference proteome</keyword>
<dbReference type="InterPro" id="IPR005793">
    <property type="entry name" value="Formyl_trans_C"/>
</dbReference>
<dbReference type="InterPro" id="IPR001555">
    <property type="entry name" value="GART_AS"/>
</dbReference>
<dbReference type="AlphaFoldDB" id="A0A4S3JYQ3"/>
<feature type="binding site" evidence="5">
    <location>
        <begin position="110"/>
        <end position="113"/>
    </location>
    <ligand>
        <name>(6S)-5,6,7,8-tetrahydrofolate</name>
        <dbReference type="ChEBI" id="CHEBI:57453"/>
    </ligand>
</feature>
<dbReference type="OrthoDB" id="9802815at2"/>
<keyword evidence="4 5" id="KW-0648">Protein biosynthesis</keyword>
<evidence type="ECO:0000256" key="1">
    <source>
        <dbReference type="ARBA" id="ARBA00010699"/>
    </source>
</evidence>
<dbReference type="Proteomes" id="UP000295341">
    <property type="component" value="Unassembled WGS sequence"/>
</dbReference>
<gene>
    <name evidence="5" type="primary">fmt</name>
    <name evidence="9" type="ORF">DFR24_2494</name>
</gene>
<evidence type="ECO:0000313" key="9">
    <source>
        <dbReference type="EMBL" id="TDU28129.1"/>
    </source>
</evidence>
<evidence type="ECO:0000313" key="10">
    <source>
        <dbReference type="Proteomes" id="UP000295341"/>
    </source>
</evidence>
<dbReference type="GO" id="GO:0005829">
    <property type="term" value="C:cytosol"/>
    <property type="evidence" value="ECO:0007669"/>
    <property type="project" value="TreeGrafter"/>
</dbReference>
<dbReference type="EC" id="2.1.2.9" evidence="2 5"/>
<dbReference type="SUPFAM" id="SSF50486">
    <property type="entry name" value="FMT C-terminal domain-like"/>
    <property type="match status" value="1"/>
</dbReference>
<dbReference type="InterPro" id="IPR002376">
    <property type="entry name" value="Formyl_transf_N"/>
</dbReference>
<dbReference type="PANTHER" id="PTHR11138:SF5">
    <property type="entry name" value="METHIONYL-TRNA FORMYLTRANSFERASE, MITOCHONDRIAL"/>
    <property type="match status" value="1"/>
</dbReference>
<name>A0A4S3JYQ3_9GAMM</name>
<accession>A0A4S3JYQ3</accession>
<dbReference type="NCBIfam" id="TIGR00460">
    <property type="entry name" value="fmt"/>
    <property type="match status" value="1"/>
</dbReference>
<keyword evidence="3 5" id="KW-0808">Transferase</keyword>
<dbReference type="SUPFAM" id="SSF53328">
    <property type="entry name" value="Formyltransferase"/>
    <property type="match status" value="1"/>
</dbReference>
<evidence type="ECO:0000256" key="4">
    <source>
        <dbReference type="ARBA" id="ARBA00022917"/>
    </source>
</evidence>
<proteinExistence type="inferred from homology"/>
<reference evidence="9 10" key="1">
    <citation type="submission" date="2019-03" db="EMBL/GenBank/DDBJ databases">
        <title>Genomic Encyclopedia of Type Strains, Phase IV (KMG-IV): sequencing the most valuable type-strain genomes for metagenomic binning, comparative biology and taxonomic classification.</title>
        <authorList>
            <person name="Goeker M."/>
        </authorList>
    </citation>
    <scope>NUCLEOTIDE SEQUENCE [LARGE SCALE GENOMIC DNA]</scope>
    <source>
        <strain evidence="9 10">DSM 26377</strain>
    </source>
</reference>
<evidence type="ECO:0000259" key="8">
    <source>
        <dbReference type="Pfam" id="PF02911"/>
    </source>
</evidence>
<dbReference type="InterPro" id="IPR011034">
    <property type="entry name" value="Formyl_transferase-like_C_sf"/>
</dbReference>
<feature type="domain" description="Formyl transferase C-terminal" evidence="8">
    <location>
        <begin position="204"/>
        <end position="295"/>
    </location>
</feature>
<evidence type="ECO:0000256" key="5">
    <source>
        <dbReference type="HAMAP-Rule" id="MF_00182"/>
    </source>
</evidence>
<dbReference type="EMBL" id="SOBT01000009">
    <property type="protein sequence ID" value="TDU28129.1"/>
    <property type="molecule type" value="Genomic_DNA"/>
</dbReference>
<dbReference type="Pfam" id="PF00551">
    <property type="entry name" value="Formyl_trans_N"/>
    <property type="match status" value="1"/>
</dbReference>
<evidence type="ECO:0000259" key="7">
    <source>
        <dbReference type="Pfam" id="PF00551"/>
    </source>
</evidence>
<feature type="region of interest" description="Disordered" evidence="6">
    <location>
        <begin position="287"/>
        <end position="311"/>
    </location>
</feature>
<dbReference type="InterPro" id="IPR005794">
    <property type="entry name" value="Fmt"/>
</dbReference>
<dbReference type="InterPro" id="IPR036477">
    <property type="entry name" value="Formyl_transf_N_sf"/>
</dbReference>
<dbReference type="RefSeq" id="WP_133881714.1">
    <property type="nucleotide sequence ID" value="NZ_MWIN01000044.1"/>
</dbReference>
<dbReference type="GO" id="GO:0004479">
    <property type="term" value="F:methionyl-tRNA formyltransferase activity"/>
    <property type="evidence" value="ECO:0007669"/>
    <property type="project" value="UniProtKB-UniRule"/>
</dbReference>
<comment type="catalytic activity">
    <reaction evidence="5">
        <text>L-methionyl-tRNA(fMet) + (6R)-10-formyltetrahydrofolate = N-formyl-L-methionyl-tRNA(fMet) + (6S)-5,6,7,8-tetrahydrofolate + H(+)</text>
        <dbReference type="Rhea" id="RHEA:24380"/>
        <dbReference type="Rhea" id="RHEA-COMP:9952"/>
        <dbReference type="Rhea" id="RHEA-COMP:9953"/>
        <dbReference type="ChEBI" id="CHEBI:15378"/>
        <dbReference type="ChEBI" id="CHEBI:57453"/>
        <dbReference type="ChEBI" id="CHEBI:78530"/>
        <dbReference type="ChEBI" id="CHEBI:78844"/>
        <dbReference type="ChEBI" id="CHEBI:195366"/>
        <dbReference type="EC" id="2.1.2.9"/>
    </reaction>
</comment>
<dbReference type="FunFam" id="3.40.50.12230:FF:000001">
    <property type="entry name" value="Methionyl-tRNA formyltransferase"/>
    <property type="match status" value="1"/>
</dbReference>
<dbReference type="PANTHER" id="PTHR11138">
    <property type="entry name" value="METHIONYL-TRNA FORMYLTRANSFERASE"/>
    <property type="match status" value="1"/>
</dbReference>
<organism evidence="9 10">
    <name type="scientific">Panacagrimonas perspica</name>
    <dbReference type="NCBI Taxonomy" id="381431"/>
    <lineage>
        <taxon>Bacteria</taxon>
        <taxon>Pseudomonadati</taxon>
        <taxon>Pseudomonadota</taxon>
        <taxon>Gammaproteobacteria</taxon>
        <taxon>Nevskiales</taxon>
        <taxon>Nevskiaceae</taxon>
        <taxon>Panacagrimonas</taxon>
    </lineage>
</organism>
<evidence type="ECO:0000256" key="3">
    <source>
        <dbReference type="ARBA" id="ARBA00022679"/>
    </source>
</evidence>
<dbReference type="CDD" id="cd08704">
    <property type="entry name" value="Met_tRNA_FMT_C"/>
    <property type="match status" value="1"/>
</dbReference>
<feature type="domain" description="Formyl transferase N-terminal" evidence="7">
    <location>
        <begin position="2"/>
        <end position="181"/>
    </location>
</feature>
<sequence length="311" mass="33090">MRLIFAGTPAFSVMALDALVEAGHEIVAVYTQPDRPAGRGQKLSASPVAQRAATLGLPTFKPAKLRGNDAALDEMRALDAECMVVVAYGLILPQAVLDIPRRGCLNIHASLLPRWRGAAPIQRAVLAGDPQTGVTIMQMDAGLDTGPMLLLEALPIPADATSGDIHDALARLGARLIVQALDGIERNALPAQVQPAEGATYASKLTKEEARLDWSLPAAELLRRVHGYNPMPGAWCEWNGERIKLLRAALETGRDTGSSEPGSVLAADERGLSVATSQGVLRIIEMQRPGGRPSSPMAAYGQRPPLDQRLT</sequence>